<dbReference type="GO" id="GO:0008757">
    <property type="term" value="F:S-adenosylmethionine-dependent methyltransferase activity"/>
    <property type="evidence" value="ECO:0007669"/>
    <property type="project" value="InterPro"/>
</dbReference>
<name>A0A0J8AXU0_BETVV</name>
<dbReference type="SUPFAM" id="SSF53335">
    <property type="entry name" value="S-adenosyl-L-methionine-dependent methyltransferases"/>
    <property type="match status" value="1"/>
</dbReference>
<gene>
    <name evidence="2" type="ORF">BVRB_029340</name>
</gene>
<proteinExistence type="predicted"/>
<dbReference type="InterPro" id="IPR013216">
    <property type="entry name" value="Methyltransf_11"/>
</dbReference>
<feature type="non-terminal residue" evidence="2">
    <location>
        <position position="1"/>
    </location>
</feature>
<dbReference type="AlphaFoldDB" id="A0A0J8AXU0"/>
<dbReference type="InterPro" id="IPR029063">
    <property type="entry name" value="SAM-dependent_MTases_sf"/>
</dbReference>
<dbReference type="Gramene" id="KMS93649">
    <property type="protein sequence ID" value="KMS93649"/>
    <property type="gene ID" value="BVRB_029340"/>
</dbReference>
<dbReference type="Gene3D" id="3.40.50.150">
    <property type="entry name" value="Vaccinia Virus protein VP39"/>
    <property type="match status" value="1"/>
</dbReference>
<evidence type="ECO:0000313" key="3">
    <source>
        <dbReference type="Proteomes" id="UP000035740"/>
    </source>
</evidence>
<keyword evidence="3" id="KW-1185">Reference proteome</keyword>
<accession>A0A0J8AXU0</accession>
<organism evidence="2 3">
    <name type="scientific">Beta vulgaris subsp. vulgaris</name>
    <name type="common">Beet</name>
    <dbReference type="NCBI Taxonomy" id="3555"/>
    <lineage>
        <taxon>Eukaryota</taxon>
        <taxon>Viridiplantae</taxon>
        <taxon>Streptophyta</taxon>
        <taxon>Embryophyta</taxon>
        <taxon>Tracheophyta</taxon>
        <taxon>Spermatophyta</taxon>
        <taxon>Magnoliopsida</taxon>
        <taxon>eudicotyledons</taxon>
        <taxon>Gunneridae</taxon>
        <taxon>Pentapetalae</taxon>
        <taxon>Caryophyllales</taxon>
        <taxon>Chenopodiaceae</taxon>
        <taxon>Betoideae</taxon>
        <taxon>Beta</taxon>
    </lineage>
</organism>
<reference evidence="2 3" key="1">
    <citation type="journal article" date="2014" name="Nature">
        <title>The genome of the recently domesticated crop plant sugar beet (Beta vulgaris).</title>
        <authorList>
            <person name="Dohm J.C."/>
            <person name="Minoche A.E."/>
            <person name="Holtgrawe D."/>
            <person name="Capella-Gutierrez S."/>
            <person name="Zakrzewski F."/>
            <person name="Tafer H."/>
            <person name="Rupp O."/>
            <person name="Sorensen T.R."/>
            <person name="Stracke R."/>
            <person name="Reinhardt R."/>
            <person name="Goesmann A."/>
            <person name="Kraft T."/>
            <person name="Schulz B."/>
            <person name="Stadler P.F."/>
            <person name="Schmidt T."/>
            <person name="Gabaldon T."/>
            <person name="Lehrach H."/>
            <person name="Weisshaar B."/>
            <person name="Himmelbauer H."/>
        </authorList>
    </citation>
    <scope>NUCLEOTIDE SEQUENCE [LARGE SCALE GENOMIC DNA]</scope>
    <source>
        <tissue evidence="2">Taproot</tissue>
    </source>
</reference>
<evidence type="ECO:0000259" key="1">
    <source>
        <dbReference type="Pfam" id="PF08241"/>
    </source>
</evidence>
<dbReference type="Pfam" id="PF08241">
    <property type="entry name" value="Methyltransf_11"/>
    <property type="match status" value="1"/>
</dbReference>
<protein>
    <recommendedName>
        <fullName evidence="1">Methyltransferase type 11 domain-containing protein</fullName>
    </recommendedName>
</protein>
<feature type="domain" description="Methyltransferase type 11" evidence="1">
    <location>
        <begin position="68"/>
        <end position="170"/>
    </location>
</feature>
<evidence type="ECO:0000313" key="2">
    <source>
        <dbReference type="EMBL" id="KMS93649.1"/>
    </source>
</evidence>
<sequence>FFQILYCGNELVASRPIQFQNILVVYDAKDQSRTTPHSYIDFSRKRIGPASEIVEHILQKGFRDILLLGLGGAAMPFLITDKCNDCVVTAIDNSKDALYIARQYGKSDQGNYQLKYILEDAEDYVKSGQDKSHDVVIADLSVGVQIPDFIYDPSFIANVHRLIKDRGQYIVMLYMPNNVDHGKMKLYAALSRTFISVAIKETEHYNPHFILVASK</sequence>
<dbReference type="CDD" id="cd02440">
    <property type="entry name" value="AdoMet_MTases"/>
    <property type="match status" value="1"/>
</dbReference>
<dbReference type="Proteomes" id="UP000035740">
    <property type="component" value="Unassembled WGS sequence"/>
</dbReference>
<dbReference type="EMBL" id="KQ100395">
    <property type="protein sequence ID" value="KMS93649.1"/>
    <property type="molecule type" value="Genomic_DNA"/>
</dbReference>